<evidence type="ECO:0000313" key="2">
    <source>
        <dbReference type="Proteomes" id="UP001595925"/>
    </source>
</evidence>
<organism evidence="1 2">
    <name type="scientific">Saliphagus infecundisoli</name>
    <dbReference type="NCBI Taxonomy" id="1849069"/>
    <lineage>
        <taxon>Archaea</taxon>
        <taxon>Methanobacteriati</taxon>
        <taxon>Methanobacteriota</taxon>
        <taxon>Stenosarchaea group</taxon>
        <taxon>Halobacteria</taxon>
        <taxon>Halobacteriales</taxon>
        <taxon>Natrialbaceae</taxon>
        <taxon>Saliphagus</taxon>
    </lineage>
</organism>
<sequence>MSPSPDDDPASTGPPDRQTLRLLERILADESVVTTTEFEPDSYEPILLRALVGVDQYPPAIETARLDIRWFTRGDFSIHYIETHANGDQWECRWDRHPNSHNARLHFHQPPTGDKVEDLTVSSVHPLDIVSLVLAAIEQRITQHWSIDAS</sequence>
<protein>
    <submittedName>
        <fullName evidence="1">Uncharacterized protein</fullName>
    </submittedName>
</protein>
<dbReference type="InterPro" id="IPR045397">
    <property type="entry name" value="TumE-like"/>
</dbReference>
<comment type="caution">
    <text evidence="1">The sequence shown here is derived from an EMBL/GenBank/DDBJ whole genome shotgun (WGS) entry which is preliminary data.</text>
</comment>
<evidence type="ECO:0000313" key="1">
    <source>
        <dbReference type="EMBL" id="MFC4990323.1"/>
    </source>
</evidence>
<proteinExistence type="predicted"/>
<dbReference type="Proteomes" id="UP001595925">
    <property type="component" value="Unassembled WGS sequence"/>
</dbReference>
<accession>A0ABD5QKL5</accession>
<dbReference type="AlphaFoldDB" id="A0ABD5QKL5"/>
<reference evidence="1 2" key="1">
    <citation type="journal article" date="2019" name="Int. J. Syst. Evol. Microbiol.">
        <title>The Global Catalogue of Microorganisms (GCM) 10K type strain sequencing project: providing services to taxonomists for standard genome sequencing and annotation.</title>
        <authorList>
            <consortium name="The Broad Institute Genomics Platform"/>
            <consortium name="The Broad Institute Genome Sequencing Center for Infectious Disease"/>
            <person name="Wu L."/>
            <person name="Ma J."/>
        </authorList>
    </citation>
    <scope>NUCLEOTIDE SEQUENCE [LARGE SCALE GENOMIC DNA]</scope>
    <source>
        <strain evidence="1 2">CGMCC 1.15824</strain>
    </source>
</reference>
<keyword evidence="2" id="KW-1185">Reference proteome</keyword>
<dbReference type="Pfam" id="PF20126">
    <property type="entry name" value="TumE"/>
    <property type="match status" value="1"/>
</dbReference>
<name>A0ABD5QKL5_9EURY</name>
<dbReference type="RefSeq" id="WP_345777874.1">
    <property type="nucleotide sequence ID" value="NZ_JAIVEF010000037.1"/>
</dbReference>
<gene>
    <name evidence="1" type="ORF">ACFPFO_21745</name>
</gene>
<dbReference type="EMBL" id="JBHSJG010000071">
    <property type="protein sequence ID" value="MFC4990323.1"/>
    <property type="molecule type" value="Genomic_DNA"/>
</dbReference>